<evidence type="ECO:0000313" key="4">
    <source>
        <dbReference type="Proteomes" id="UP000076532"/>
    </source>
</evidence>
<dbReference type="Proteomes" id="UP000076532">
    <property type="component" value="Unassembled WGS sequence"/>
</dbReference>
<keyword evidence="2" id="KW-0812">Transmembrane</keyword>
<evidence type="ECO:0000313" key="3">
    <source>
        <dbReference type="EMBL" id="KZP25024.1"/>
    </source>
</evidence>
<feature type="compositionally biased region" description="Basic and acidic residues" evidence="1">
    <location>
        <begin position="141"/>
        <end position="151"/>
    </location>
</feature>
<reference evidence="3 4" key="1">
    <citation type="journal article" date="2016" name="Mol. Biol. Evol.">
        <title>Comparative Genomics of Early-Diverging Mushroom-Forming Fungi Provides Insights into the Origins of Lignocellulose Decay Capabilities.</title>
        <authorList>
            <person name="Nagy L.G."/>
            <person name="Riley R."/>
            <person name="Tritt A."/>
            <person name="Adam C."/>
            <person name="Daum C."/>
            <person name="Floudas D."/>
            <person name="Sun H."/>
            <person name="Yadav J.S."/>
            <person name="Pangilinan J."/>
            <person name="Larsson K.H."/>
            <person name="Matsuura K."/>
            <person name="Barry K."/>
            <person name="Labutti K."/>
            <person name="Kuo R."/>
            <person name="Ohm R.A."/>
            <person name="Bhattacharya S.S."/>
            <person name="Shirouzu T."/>
            <person name="Yoshinaga Y."/>
            <person name="Martin F.M."/>
            <person name="Grigoriev I.V."/>
            <person name="Hibbett D.S."/>
        </authorList>
    </citation>
    <scope>NUCLEOTIDE SEQUENCE [LARGE SCALE GENOMIC DNA]</scope>
    <source>
        <strain evidence="3 4">CBS 109695</strain>
    </source>
</reference>
<feature type="transmembrane region" description="Helical" evidence="2">
    <location>
        <begin position="12"/>
        <end position="34"/>
    </location>
</feature>
<feature type="non-terminal residue" evidence="3">
    <location>
        <position position="1"/>
    </location>
</feature>
<proteinExistence type="predicted"/>
<feature type="transmembrane region" description="Helical" evidence="2">
    <location>
        <begin position="177"/>
        <end position="199"/>
    </location>
</feature>
<gene>
    <name evidence="3" type="ORF">FIBSPDRAFT_856403</name>
</gene>
<dbReference type="STRING" id="436010.A0A166NHY4"/>
<keyword evidence="2" id="KW-0472">Membrane</keyword>
<dbReference type="EMBL" id="KV417523">
    <property type="protein sequence ID" value="KZP25024.1"/>
    <property type="molecule type" value="Genomic_DNA"/>
</dbReference>
<sequence length="330" mass="36475">SQYPYWDVSWLVAVIFTLGSVIWVFNAFFVFLPLLVPSSEFSTELIYGGGITAFIGATVFEIGSVLLMVEAVNENRTGCFGWAFEKVFVGEQGEMVKITPDFAGCRHHHQNKNNLVGKGDVSGAQHTGNGAEAPRSSASTKADETSEKEREKEEEDKENWVWFPSWHELTTHYFREIGFLACLSQFFGATVFWISGFTALPGVLAPQPLNTGLEYGVYWAPQVIGGMGFVVSGALFMLETQKKWYLPAWGTLGWHIGLWNLIGALGFTLCGAFGFSPNTGLQYQAACSTFWGSWAFLIASVIQWYESMDKNPVHVDKALPKNSNAAQGDI</sequence>
<evidence type="ECO:0008006" key="5">
    <source>
        <dbReference type="Google" id="ProtNLM"/>
    </source>
</evidence>
<name>A0A166NHY4_9AGAM</name>
<feature type="region of interest" description="Disordered" evidence="1">
    <location>
        <begin position="116"/>
        <end position="154"/>
    </location>
</feature>
<organism evidence="3 4">
    <name type="scientific">Athelia psychrophila</name>
    <dbReference type="NCBI Taxonomy" id="1759441"/>
    <lineage>
        <taxon>Eukaryota</taxon>
        <taxon>Fungi</taxon>
        <taxon>Dikarya</taxon>
        <taxon>Basidiomycota</taxon>
        <taxon>Agaricomycotina</taxon>
        <taxon>Agaricomycetes</taxon>
        <taxon>Agaricomycetidae</taxon>
        <taxon>Atheliales</taxon>
        <taxon>Atheliaceae</taxon>
        <taxon>Athelia</taxon>
    </lineage>
</organism>
<dbReference type="AlphaFoldDB" id="A0A166NHY4"/>
<evidence type="ECO:0000256" key="1">
    <source>
        <dbReference type="SAM" id="MobiDB-lite"/>
    </source>
</evidence>
<evidence type="ECO:0000256" key="2">
    <source>
        <dbReference type="SAM" id="Phobius"/>
    </source>
</evidence>
<dbReference type="OrthoDB" id="2603at2759"/>
<keyword evidence="4" id="KW-1185">Reference proteome</keyword>
<protein>
    <recommendedName>
        <fullName evidence="5">Integral membrane protein</fullName>
    </recommendedName>
</protein>
<feature type="transmembrane region" description="Helical" evidence="2">
    <location>
        <begin position="281"/>
        <end position="302"/>
    </location>
</feature>
<feature type="transmembrane region" description="Helical" evidence="2">
    <location>
        <begin position="46"/>
        <end position="69"/>
    </location>
</feature>
<keyword evidence="2" id="KW-1133">Transmembrane helix</keyword>
<accession>A0A166NHY4</accession>
<feature type="transmembrane region" description="Helical" evidence="2">
    <location>
        <begin position="219"/>
        <end position="238"/>
    </location>
</feature>